<dbReference type="Proteomes" id="UP001362899">
    <property type="component" value="Unassembled WGS sequence"/>
</dbReference>
<dbReference type="InterPro" id="IPR036641">
    <property type="entry name" value="HPT_dom_sf"/>
</dbReference>
<dbReference type="EMBL" id="BTGC01000003">
    <property type="protein sequence ID" value="GMM50759.1"/>
    <property type="molecule type" value="Genomic_DNA"/>
</dbReference>
<evidence type="ECO:0000259" key="2">
    <source>
        <dbReference type="PROSITE" id="PS50894"/>
    </source>
</evidence>
<reference evidence="3 4" key="1">
    <citation type="journal article" date="2023" name="Elife">
        <title>Identification of key yeast species and microbe-microbe interactions impacting larval growth of Drosophila in the wild.</title>
        <authorList>
            <person name="Mure A."/>
            <person name="Sugiura Y."/>
            <person name="Maeda R."/>
            <person name="Honda K."/>
            <person name="Sakurai N."/>
            <person name="Takahashi Y."/>
            <person name="Watada M."/>
            <person name="Katoh T."/>
            <person name="Gotoh A."/>
            <person name="Gotoh Y."/>
            <person name="Taniguchi I."/>
            <person name="Nakamura K."/>
            <person name="Hayashi T."/>
            <person name="Katayama T."/>
            <person name="Uemura T."/>
            <person name="Hattori Y."/>
        </authorList>
    </citation>
    <scope>NUCLEOTIDE SEQUENCE [LARGE SCALE GENOMIC DNA]</scope>
    <source>
        <strain evidence="3 4">SB-73</strain>
    </source>
</reference>
<feature type="modified residue" description="Phosphohistidine" evidence="1">
    <location>
        <position position="65"/>
    </location>
</feature>
<evidence type="ECO:0000313" key="3">
    <source>
        <dbReference type="EMBL" id="GMM50759.1"/>
    </source>
</evidence>
<feature type="domain" description="HPt" evidence="2">
    <location>
        <begin position="26"/>
        <end position="117"/>
    </location>
</feature>
<dbReference type="Pfam" id="PF01627">
    <property type="entry name" value="Hpt"/>
    <property type="match status" value="1"/>
</dbReference>
<dbReference type="PROSITE" id="PS50894">
    <property type="entry name" value="HPT"/>
    <property type="match status" value="1"/>
</dbReference>
<dbReference type="CDD" id="cd00088">
    <property type="entry name" value="HPT"/>
    <property type="match status" value="1"/>
</dbReference>
<dbReference type="GO" id="GO:0000160">
    <property type="term" value="P:phosphorelay signal transduction system"/>
    <property type="evidence" value="ECO:0007669"/>
    <property type="project" value="InterPro"/>
</dbReference>
<proteinExistence type="predicted"/>
<organism evidence="3 4">
    <name type="scientific">Starmerella bacillaris</name>
    <name type="common">Yeast</name>
    <name type="synonym">Candida zemplinina</name>
    <dbReference type="NCBI Taxonomy" id="1247836"/>
    <lineage>
        <taxon>Eukaryota</taxon>
        <taxon>Fungi</taxon>
        <taxon>Dikarya</taxon>
        <taxon>Ascomycota</taxon>
        <taxon>Saccharomycotina</taxon>
        <taxon>Dipodascomycetes</taxon>
        <taxon>Dipodascales</taxon>
        <taxon>Trichomonascaceae</taxon>
        <taxon>Starmerella</taxon>
    </lineage>
</organism>
<comment type="caution">
    <text evidence="3">The sequence shown here is derived from an EMBL/GenBank/DDBJ whole genome shotgun (WGS) entry which is preliminary data.</text>
</comment>
<protein>
    <submittedName>
        <fullName evidence="3">Ypd1 protein</fullName>
    </submittedName>
</protein>
<keyword evidence="1" id="KW-0597">Phosphoprotein</keyword>
<evidence type="ECO:0000313" key="4">
    <source>
        <dbReference type="Proteomes" id="UP001362899"/>
    </source>
</evidence>
<dbReference type="GO" id="GO:0009927">
    <property type="term" value="F:histidine phosphotransfer kinase activity"/>
    <property type="evidence" value="ECO:0007669"/>
    <property type="project" value="InterPro"/>
</dbReference>
<dbReference type="InterPro" id="IPR045871">
    <property type="entry name" value="AHP1-5/YPD1"/>
</dbReference>
<dbReference type="PANTHER" id="PTHR28242">
    <property type="entry name" value="PHOSPHORELAY INTERMEDIATE PROTEIN YPD1"/>
    <property type="match status" value="1"/>
</dbReference>
<name>A0AAV5RGX4_STABA</name>
<dbReference type="PANTHER" id="PTHR28242:SF52">
    <property type="entry name" value="PHOSPHORELAY INTERMEDIATE PROTEIN YPD1"/>
    <property type="match status" value="1"/>
</dbReference>
<dbReference type="SMART" id="SM00073">
    <property type="entry name" value="HPT"/>
    <property type="match status" value="1"/>
</dbReference>
<evidence type="ECO:0000256" key="1">
    <source>
        <dbReference type="PROSITE-ProRule" id="PRU00110"/>
    </source>
</evidence>
<gene>
    <name evidence="3" type="ORF">DASB73_017170</name>
</gene>
<dbReference type="GO" id="GO:0005737">
    <property type="term" value="C:cytoplasm"/>
    <property type="evidence" value="ECO:0007669"/>
    <property type="project" value="TreeGrafter"/>
</dbReference>
<dbReference type="Gene3D" id="1.20.120.160">
    <property type="entry name" value="HPT domain"/>
    <property type="match status" value="1"/>
</dbReference>
<accession>A0AAV5RGX4</accession>
<dbReference type="SUPFAM" id="SSF47226">
    <property type="entry name" value="Histidine-containing phosphotransfer domain, HPT domain"/>
    <property type="match status" value="1"/>
</dbReference>
<dbReference type="GO" id="GO:0043424">
    <property type="term" value="F:protein histidine kinase binding"/>
    <property type="evidence" value="ECO:0007669"/>
    <property type="project" value="InterPro"/>
</dbReference>
<sequence length="120" mass="14013">MADIQSDVVDWSIFSQILLMDEDENLRDFSKSIVENYFEQAESTFTDMDAALDQQDYDKLMRLGHFLKGSSASLGLVKVQATCEDIQHVDVTYESPHVLLARLREEYIEAHRWLNMFFQK</sequence>
<dbReference type="InterPro" id="IPR008207">
    <property type="entry name" value="Sig_transdc_His_kin_Hpt_dom"/>
</dbReference>
<dbReference type="AlphaFoldDB" id="A0AAV5RGX4"/>
<keyword evidence="4" id="KW-1185">Reference proteome</keyword>
<dbReference type="GO" id="GO:0005634">
    <property type="term" value="C:nucleus"/>
    <property type="evidence" value="ECO:0007669"/>
    <property type="project" value="TreeGrafter"/>
</dbReference>